<evidence type="ECO:0000256" key="5">
    <source>
        <dbReference type="ARBA" id="ARBA00023002"/>
    </source>
</evidence>
<dbReference type="GO" id="GO:0051536">
    <property type="term" value="F:iron-sulfur cluster binding"/>
    <property type="evidence" value="ECO:0007669"/>
    <property type="project" value="UniProtKB-KW"/>
</dbReference>
<dbReference type="PANTHER" id="PTHR43742">
    <property type="entry name" value="TRIMETHYLAMINE-N-OXIDE REDUCTASE"/>
    <property type="match status" value="1"/>
</dbReference>
<dbReference type="CDD" id="cd02766">
    <property type="entry name" value="MopB_3"/>
    <property type="match status" value="1"/>
</dbReference>
<comment type="similarity">
    <text evidence="2">Belongs to the prokaryotic molybdopterin-containing oxidoreductase family.</text>
</comment>
<keyword evidence="4" id="KW-0479">Metal-binding</keyword>
<evidence type="ECO:0000256" key="2">
    <source>
        <dbReference type="ARBA" id="ARBA00010312"/>
    </source>
</evidence>
<comment type="caution">
    <text evidence="9">The sequence shown here is derived from an EMBL/GenBank/DDBJ whole genome shotgun (WGS) entry which is preliminary data.</text>
</comment>
<dbReference type="Pfam" id="PF04879">
    <property type="entry name" value="Molybdop_Fe4S4"/>
    <property type="match status" value="1"/>
</dbReference>
<keyword evidence="10" id="KW-1185">Reference proteome</keyword>
<dbReference type="Pfam" id="PF00384">
    <property type="entry name" value="Molybdopterin"/>
    <property type="match status" value="1"/>
</dbReference>
<keyword evidence="5" id="KW-0560">Oxidoreductase</keyword>
<evidence type="ECO:0000259" key="8">
    <source>
        <dbReference type="PROSITE" id="PS51669"/>
    </source>
</evidence>
<dbReference type="SMART" id="SM00926">
    <property type="entry name" value="Molybdop_Fe4S4"/>
    <property type="match status" value="1"/>
</dbReference>
<dbReference type="Gene3D" id="3.30.2070.10">
    <property type="entry name" value="Formate dehydrogenase/DMSO reductase"/>
    <property type="match status" value="1"/>
</dbReference>
<evidence type="ECO:0000256" key="3">
    <source>
        <dbReference type="ARBA" id="ARBA00022505"/>
    </source>
</evidence>
<dbReference type="InterPro" id="IPR009010">
    <property type="entry name" value="Asp_de-COase-like_dom_sf"/>
</dbReference>
<protein>
    <submittedName>
        <fullName evidence="9">Dehydrogenase</fullName>
    </submittedName>
</protein>
<feature type="domain" description="4Fe-4S Mo/W bis-MGD-type" evidence="8">
    <location>
        <begin position="1"/>
        <end position="58"/>
    </location>
</feature>
<dbReference type="InterPro" id="IPR050612">
    <property type="entry name" value="Prok_Mopterin_Oxidored"/>
</dbReference>
<dbReference type="Gene3D" id="2.40.40.20">
    <property type="match status" value="1"/>
</dbReference>
<comment type="cofactor">
    <cofactor evidence="1">
        <name>Mo-bis(molybdopterin guanine dinucleotide)</name>
        <dbReference type="ChEBI" id="CHEBI:60539"/>
    </cofactor>
</comment>
<dbReference type="Gene3D" id="3.40.228.10">
    <property type="entry name" value="Dimethylsulfoxide Reductase, domain 2"/>
    <property type="match status" value="1"/>
</dbReference>
<dbReference type="SUPFAM" id="SSF50692">
    <property type="entry name" value="ADC-like"/>
    <property type="match status" value="1"/>
</dbReference>
<evidence type="ECO:0000256" key="1">
    <source>
        <dbReference type="ARBA" id="ARBA00001942"/>
    </source>
</evidence>
<name>A0A919WH95_9BACI</name>
<gene>
    <name evidence="9" type="ORF">J27TS8_19560</name>
</gene>
<evidence type="ECO:0000256" key="6">
    <source>
        <dbReference type="ARBA" id="ARBA00023004"/>
    </source>
</evidence>
<dbReference type="Proteomes" id="UP000682111">
    <property type="component" value="Unassembled WGS sequence"/>
</dbReference>
<dbReference type="Pfam" id="PF01568">
    <property type="entry name" value="Molydop_binding"/>
    <property type="match status" value="1"/>
</dbReference>
<accession>A0A919WH95</accession>
<dbReference type="SUPFAM" id="SSF53706">
    <property type="entry name" value="Formate dehydrogenase/DMSO reductase, domains 1-3"/>
    <property type="match status" value="1"/>
</dbReference>
<keyword evidence="3" id="KW-0500">Molybdenum</keyword>
<evidence type="ECO:0000256" key="7">
    <source>
        <dbReference type="ARBA" id="ARBA00023014"/>
    </source>
</evidence>
<dbReference type="InterPro" id="IPR006963">
    <property type="entry name" value="Mopterin_OxRdtase_4Fe-4S_dom"/>
</dbReference>
<dbReference type="GO" id="GO:0016491">
    <property type="term" value="F:oxidoreductase activity"/>
    <property type="evidence" value="ECO:0007669"/>
    <property type="project" value="UniProtKB-KW"/>
</dbReference>
<dbReference type="GO" id="GO:0043546">
    <property type="term" value="F:molybdopterin cofactor binding"/>
    <property type="evidence" value="ECO:0007669"/>
    <property type="project" value="InterPro"/>
</dbReference>
<reference evidence="9" key="1">
    <citation type="submission" date="2021-03" db="EMBL/GenBank/DDBJ databases">
        <title>Antimicrobial resistance genes in bacteria isolated from Japanese honey, and their potential for conferring macrolide and lincosamide resistance in the American foulbrood pathogen Paenibacillus larvae.</title>
        <authorList>
            <person name="Okamoto M."/>
            <person name="Kumagai M."/>
            <person name="Kanamori H."/>
            <person name="Takamatsu D."/>
        </authorList>
    </citation>
    <scope>NUCLEOTIDE SEQUENCE</scope>
    <source>
        <strain evidence="9">J27TS8</strain>
    </source>
</reference>
<evidence type="ECO:0000313" key="10">
    <source>
        <dbReference type="Proteomes" id="UP000682111"/>
    </source>
</evidence>
<organism evidence="9 10">
    <name type="scientific">Robertmurraya siralis</name>
    <dbReference type="NCBI Taxonomy" id="77777"/>
    <lineage>
        <taxon>Bacteria</taxon>
        <taxon>Bacillati</taxon>
        <taxon>Bacillota</taxon>
        <taxon>Bacilli</taxon>
        <taxon>Bacillales</taxon>
        <taxon>Bacillaceae</taxon>
        <taxon>Robertmurraya</taxon>
    </lineage>
</organism>
<proteinExistence type="inferred from homology"/>
<keyword evidence="6" id="KW-0408">Iron</keyword>
<dbReference type="GO" id="GO:0046872">
    <property type="term" value="F:metal ion binding"/>
    <property type="evidence" value="ECO:0007669"/>
    <property type="project" value="UniProtKB-KW"/>
</dbReference>
<dbReference type="PANTHER" id="PTHR43742:SF6">
    <property type="entry name" value="OXIDOREDUCTASE YYAE-RELATED"/>
    <property type="match status" value="1"/>
</dbReference>
<dbReference type="InterPro" id="IPR006656">
    <property type="entry name" value="Mopterin_OxRdtase"/>
</dbReference>
<dbReference type="InterPro" id="IPR006657">
    <property type="entry name" value="MoPterin_dinucl-bd_dom"/>
</dbReference>
<dbReference type="PROSITE" id="PS51669">
    <property type="entry name" value="4FE4S_MOW_BIS_MGD"/>
    <property type="match status" value="1"/>
</dbReference>
<keyword evidence="7" id="KW-0411">Iron-sulfur</keyword>
<dbReference type="Gene3D" id="2.20.25.90">
    <property type="entry name" value="ADC-like domains"/>
    <property type="match status" value="1"/>
</dbReference>
<dbReference type="Gene3D" id="3.40.50.740">
    <property type="match status" value="1"/>
</dbReference>
<dbReference type="PROSITE" id="PS00490">
    <property type="entry name" value="MOLYBDOPTERIN_PROK_2"/>
    <property type="match status" value="1"/>
</dbReference>
<dbReference type="EMBL" id="BORC01000003">
    <property type="protein sequence ID" value="GIN61963.1"/>
    <property type="molecule type" value="Genomic_DNA"/>
</dbReference>
<dbReference type="InterPro" id="IPR006655">
    <property type="entry name" value="Mopterin_OxRdtase_prok_CS"/>
</dbReference>
<sequence>MQMFRNTCPRNCYGTCSMLSYTENGKLIKVAGDPMHGFTQGHLCAKGYAYTQYVYNPLRLKYPMMQTKRGSGNWVRISWEEAYRIIAEKIIELYDRYGSNLASGYNKFSGNLGLLHYAVEGMFNSIGPHTKSFGNLCLATGEQAVKESFGNLHSPVPEEMAQSKMIFIWGANPAVTNIHQMKFIYKAKKNGGKLVVIDPIYTETASKADLYIQIKPGTDALLALGIAKCLLGLDQIEKTAAEWNGWKDYQQVLKRLNLATVAEKTGVSVETIQELAALYGEIKPVTTWNGLGIQRNKYGGVSIQAINSLAALSGNLHIANGGVYFTHSNYEDFPMNLLNFPEKKHASIKSSRMINCANFAMEAKNLQDPPLKLLWIASRSPLSQDMNINVWQELFKELELIVTVDLFMTNTAKHSDIVLPAASHFEEEDLNVGYWHHWLSINQKAIPSFYETKSDLMIARELTKKLNMLRPGFSTFPYELEPKDWIELELNEKVQALYGLKSYTSLVDGPKPRLANQKKNKHFSFIQVDDVKTMLHSLLLETKGEPSPYPFRLLSPQTLLKIHSQFALISWLNPKPDETVIEINNKVAESLGINDGEKVKIHNENGAIIAKACKNQHLPHGVVLVSQTGENSINQLIGSQLQKQEELSSTHFYDCFVSIKSLKHP</sequence>
<evidence type="ECO:0000313" key="9">
    <source>
        <dbReference type="EMBL" id="GIN61963.1"/>
    </source>
</evidence>
<evidence type="ECO:0000256" key="4">
    <source>
        <dbReference type="ARBA" id="ARBA00022723"/>
    </source>
</evidence>
<dbReference type="AlphaFoldDB" id="A0A919WH95"/>